<evidence type="ECO:0000313" key="1">
    <source>
        <dbReference type="EMBL" id="MFG6273086.1"/>
    </source>
</evidence>
<comment type="caution">
    <text evidence="1">The sequence shown here is derived from an EMBL/GenBank/DDBJ whole genome shotgun (WGS) entry which is preliminary data.</text>
</comment>
<dbReference type="Proteomes" id="UP001605989">
    <property type="component" value="Unassembled WGS sequence"/>
</dbReference>
<organism evidence="1 2">
    <name type="scientific">Megasphaera hexanoica</name>
    <dbReference type="NCBI Taxonomy" id="1675036"/>
    <lineage>
        <taxon>Bacteria</taxon>
        <taxon>Bacillati</taxon>
        <taxon>Bacillota</taxon>
        <taxon>Negativicutes</taxon>
        <taxon>Veillonellales</taxon>
        <taxon>Veillonellaceae</taxon>
        <taxon>Megasphaera</taxon>
    </lineage>
</organism>
<reference evidence="1 2" key="1">
    <citation type="submission" date="2024-10" db="EMBL/GenBank/DDBJ databases">
        <authorList>
            <person name="Sang B.-I."/>
            <person name="Prabhaharan D."/>
        </authorList>
    </citation>
    <scope>NUCLEOTIDE SEQUENCE [LARGE SCALE GENOMIC DNA]</scope>
    <source>
        <strain evidence="1 2">MH</strain>
    </source>
</reference>
<name>A0ABW7DP35_9FIRM</name>
<dbReference type="RefSeq" id="WP_113856115.1">
    <property type="nucleotide sequence ID" value="NZ_CP011940.1"/>
</dbReference>
<sequence>MTREQFQKMWKKWLIDVDKSEAEIARENGMFQQNLNAKIKNGSMKYVELSEIVEKCGYTIEIRKK</sequence>
<protein>
    <recommendedName>
        <fullName evidence="3">HTH cro/C1-type domain-containing protein</fullName>
    </recommendedName>
</protein>
<evidence type="ECO:0000313" key="2">
    <source>
        <dbReference type="Proteomes" id="UP001605989"/>
    </source>
</evidence>
<evidence type="ECO:0008006" key="3">
    <source>
        <dbReference type="Google" id="ProtNLM"/>
    </source>
</evidence>
<proteinExistence type="predicted"/>
<accession>A0ABW7DP35</accession>
<dbReference type="EMBL" id="JBIEKR010000006">
    <property type="protein sequence ID" value="MFG6273086.1"/>
    <property type="molecule type" value="Genomic_DNA"/>
</dbReference>
<keyword evidence="2" id="KW-1185">Reference proteome</keyword>
<gene>
    <name evidence="1" type="ORF">ACGTZG_07775</name>
</gene>